<evidence type="ECO:0000313" key="15">
    <source>
        <dbReference type="Proteomes" id="UP000198556"/>
    </source>
</evidence>
<evidence type="ECO:0000256" key="12">
    <source>
        <dbReference type="HAMAP-Rule" id="MF_00583"/>
    </source>
</evidence>
<keyword evidence="3 12" id="KW-0479">Metal-binding</keyword>
<comment type="pathway">
    <text evidence="1 12">Metabolic intermediate biosynthesis; 5-phospho-alpha-D-ribose 1-diphosphate biosynthesis; 5-phospho-alpha-D-ribose 1-diphosphate from D-ribose 5-phosphate (route I): step 1/1.</text>
</comment>
<keyword evidence="6 12" id="KW-0418">Kinase</keyword>
<dbReference type="GO" id="GO:0005737">
    <property type="term" value="C:cytoplasm"/>
    <property type="evidence" value="ECO:0007669"/>
    <property type="project" value="UniProtKB-SubCell"/>
</dbReference>
<keyword evidence="15" id="KW-1185">Reference proteome</keyword>
<dbReference type="FunFam" id="3.40.50.2020:FF:000001">
    <property type="entry name" value="Ribose-phosphate pyrophosphokinase"/>
    <property type="match status" value="1"/>
</dbReference>
<sequence>MEHYSDPKFKLFALSSNRPLAEKIASDLGIELGKVSVTHFSDGEIKINIDESIRGAHVYVLQSTSSPVNDNIMELLIMIDALRRASAKTINVVLPYYGYARQDRKAQSREPITSKLVANMITQAGADRVLTLDLHAAQIQGFFDIPVDHLFGAPLLANYFLENHFKEKDIVVVSPDHGGVTRARKLAEFLHAPIAIIDKRRPKANVAEVMNIIGDVNGKVAVLIDDMIDTAGTITLAAQAIKDAGATEVYACCTHAVLSGPALERINNSVIKEVVVTDSINLPEEKRGGKIVEISVSQLMAEAIRRIHENRSVSPLFIEKFKMID</sequence>
<dbReference type="STRING" id="137733.SAMN05421767_10860"/>
<dbReference type="GO" id="GO:0000287">
    <property type="term" value="F:magnesium ion binding"/>
    <property type="evidence" value="ECO:0007669"/>
    <property type="project" value="UniProtKB-UniRule"/>
</dbReference>
<comment type="catalytic activity">
    <reaction evidence="9 12">
        <text>D-ribose 5-phosphate + ATP = 5-phospho-alpha-D-ribose 1-diphosphate + AMP + H(+)</text>
        <dbReference type="Rhea" id="RHEA:15609"/>
        <dbReference type="ChEBI" id="CHEBI:15378"/>
        <dbReference type="ChEBI" id="CHEBI:30616"/>
        <dbReference type="ChEBI" id="CHEBI:58017"/>
        <dbReference type="ChEBI" id="CHEBI:78346"/>
        <dbReference type="ChEBI" id="CHEBI:456215"/>
        <dbReference type="EC" id="2.7.6.1"/>
    </reaction>
</comment>
<comment type="similarity">
    <text evidence="11 12">Belongs to the ribose-phosphate pyrophosphokinase family. Class I subfamily.</text>
</comment>
<keyword evidence="4 12" id="KW-0545">Nucleotide biosynthesis</keyword>
<dbReference type="NCBIfam" id="NF002618">
    <property type="entry name" value="PRK02269.1"/>
    <property type="match status" value="1"/>
</dbReference>
<dbReference type="GO" id="GO:0009156">
    <property type="term" value="P:ribonucleoside monophosphate biosynthetic process"/>
    <property type="evidence" value="ECO:0007669"/>
    <property type="project" value="InterPro"/>
</dbReference>
<reference evidence="14 15" key="1">
    <citation type="submission" date="2016-10" db="EMBL/GenBank/DDBJ databases">
        <authorList>
            <person name="de Groot N.N."/>
        </authorList>
    </citation>
    <scope>NUCLEOTIDE SEQUENCE [LARGE SCALE GENOMIC DNA]</scope>
    <source>
        <strain evidence="14 15">DSM 15827</strain>
    </source>
</reference>
<feature type="binding site" evidence="12">
    <location>
        <position position="176"/>
    </location>
    <ligand>
        <name>Mg(2+)</name>
        <dbReference type="ChEBI" id="CHEBI:18420"/>
    </ligand>
</feature>
<evidence type="ECO:0000256" key="5">
    <source>
        <dbReference type="ARBA" id="ARBA00022741"/>
    </source>
</evidence>
<evidence type="ECO:0000256" key="6">
    <source>
        <dbReference type="ARBA" id="ARBA00022777"/>
    </source>
</evidence>
<dbReference type="PANTHER" id="PTHR10210:SF41">
    <property type="entry name" value="RIBOSE-PHOSPHATE PYROPHOSPHOKINASE 1, CHLOROPLASTIC"/>
    <property type="match status" value="1"/>
</dbReference>
<feature type="binding site" evidence="12">
    <location>
        <begin position="101"/>
        <end position="102"/>
    </location>
    <ligand>
        <name>ATP</name>
        <dbReference type="ChEBI" id="CHEBI:30616"/>
    </ligand>
</feature>
<feature type="binding site" evidence="12">
    <location>
        <position position="135"/>
    </location>
    <ligand>
        <name>Mg(2+)</name>
        <dbReference type="ChEBI" id="CHEBI:18420"/>
    </ligand>
</feature>
<protein>
    <recommendedName>
        <fullName evidence="12">Ribose-phosphate pyrophosphokinase</fullName>
        <shortName evidence="12">RPPK</shortName>
        <ecNumber evidence="12">2.7.6.1</ecNumber>
    </recommendedName>
    <alternativeName>
        <fullName evidence="12">5-phospho-D-ribosyl alpha-1-diphosphate synthase</fullName>
    </alternativeName>
    <alternativeName>
        <fullName evidence="12">Phosphoribosyl diphosphate synthase</fullName>
    </alternativeName>
    <alternativeName>
        <fullName evidence="12">Phosphoribosyl pyrophosphate synthase</fullName>
        <shortName evidence="12">P-Rib-PP synthase</shortName>
        <shortName evidence="12">PRPP synthase</shortName>
        <shortName evidence="12">PRPPase</shortName>
    </alternativeName>
</protein>
<keyword evidence="12" id="KW-0963">Cytoplasm</keyword>
<dbReference type="InterPro" id="IPR000842">
    <property type="entry name" value="PRib_PP_synth_CS"/>
</dbReference>
<evidence type="ECO:0000256" key="7">
    <source>
        <dbReference type="ARBA" id="ARBA00022840"/>
    </source>
</evidence>
<evidence type="ECO:0000313" key="14">
    <source>
        <dbReference type="EMBL" id="SEQ84883.1"/>
    </source>
</evidence>
<dbReference type="InterPro" id="IPR037515">
    <property type="entry name" value="Rib-P_diPkinase_bac"/>
</dbReference>
<dbReference type="Proteomes" id="UP000198556">
    <property type="component" value="Unassembled WGS sequence"/>
</dbReference>
<dbReference type="EMBL" id="FOGF01000008">
    <property type="protein sequence ID" value="SEQ84883.1"/>
    <property type="molecule type" value="Genomic_DNA"/>
</dbReference>
<dbReference type="GO" id="GO:0002189">
    <property type="term" value="C:ribose phosphate diphosphokinase complex"/>
    <property type="evidence" value="ECO:0007669"/>
    <property type="project" value="TreeGrafter"/>
</dbReference>
<organism evidence="14 15">
    <name type="scientific">Granulicatella balaenopterae</name>
    <dbReference type="NCBI Taxonomy" id="137733"/>
    <lineage>
        <taxon>Bacteria</taxon>
        <taxon>Bacillati</taxon>
        <taxon>Bacillota</taxon>
        <taxon>Bacilli</taxon>
        <taxon>Lactobacillales</taxon>
        <taxon>Carnobacteriaceae</taxon>
        <taxon>Granulicatella</taxon>
    </lineage>
</organism>
<dbReference type="Pfam" id="PF13793">
    <property type="entry name" value="Pribosyltran_N"/>
    <property type="match status" value="1"/>
</dbReference>
<name>A0A1H9JDM9_9LACT</name>
<dbReference type="EC" id="2.7.6.1" evidence="12"/>
<dbReference type="CDD" id="cd06223">
    <property type="entry name" value="PRTases_typeI"/>
    <property type="match status" value="1"/>
</dbReference>
<evidence type="ECO:0000256" key="4">
    <source>
        <dbReference type="ARBA" id="ARBA00022727"/>
    </source>
</evidence>
<dbReference type="Pfam" id="PF14572">
    <property type="entry name" value="Pribosyl_synth"/>
    <property type="match status" value="1"/>
</dbReference>
<comment type="function">
    <text evidence="10 12">Involved in the biosynthesis of the central metabolite phospho-alpha-D-ribosyl-1-pyrophosphate (PRPP) via the transfer of pyrophosphoryl group from ATP to 1-hydroxyl of ribose-5-phosphate (Rib-5-P).</text>
</comment>
<feature type="active site" evidence="12">
    <location>
        <position position="199"/>
    </location>
</feature>
<dbReference type="NCBIfam" id="TIGR01251">
    <property type="entry name" value="ribP_PPkin"/>
    <property type="match status" value="1"/>
</dbReference>
<comment type="cofactor">
    <cofactor evidence="12">
        <name>Mg(2+)</name>
        <dbReference type="ChEBI" id="CHEBI:18420"/>
    </cofactor>
    <text evidence="12">Binds 2 Mg(2+) ions per subunit.</text>
</comment>
<dbReference type="GO" id="GO:0004749">
    <property type="term" value="F:ribose phosphate diphosphokinase activity"/>
    <property type="evidence" value="ECO:0007669"/>
    <property type="project" value="UniProtKB-UniRule"/>
</dbReference>
<evidence type="ECO:0000256" key="2">
    <source>
        <dbReference type="ARBA" id="ARBA00022679"/>
    </source>
</evidence>
<feature type="binding site" evidence="12">
    <location>
        <begin position="229"/>
        <end position="233"/>
    </location>
    <ligand>
        <name>D-ribose 5-phosphate</name>
        <dbReference type="ChEBI" id="CHEBI:78346"/>
    </ligand>
</feature>
<dbReference type="GO" id="GO:0005524">
    <property type="term" value="F:ATP binding"/>
    <property type="evidence" value="ECO:0007669"/>
    <property type="project" value="UniProtKB-KW"/>
</dbReference>
<evidence type="ECO:0000259" key="13">
    <source>
        <dbReference type="Pfam" id="PF13793"/>
    </source>
</evidence>
<keyword evidence="5 12" id="KW-0547">Nucleotide-binding</keyword>
<dbReference type="SUPFAM" id="SSF53271">
    <property type="entry name" value="PRTase-like"/>
    <property type="match status" value="1"/>
</dbReference>
<dbReference type="NCBIfam" id="NF002320">
    <property type="entry name" value="PRK01259.1"/>
    <property type="match status" value="1"/>
</dbReference>
<keyword evidence="7 12" id="KW-0067">ATP-binding</keyword>
<dbReference type="HAMAP" id="MF_00583_B">
    <property type="entry name" value="RibP_PPkinase_B"/>
    <property type="match status" value="1"/>
</dbReference>
<feature type="binding site" evidence="12">
    <location>
        <position position="201"/>
    </location>
    <ligand>
        <name>D-ribose 5-phosphate</name>
        <dbReference type="ChEBI" id="CHEBI:78346"/>
    </ligand>
</feature>
<comment type="subunit">
    <text evidence="12">Homohexamer.</text>
</comment>
<dbReference type="UniPathway" id="UPA00087">
    <property type="reaction ID" value="UER00172"/>
</dbReference>
<evidence type="ECO:0000256" key="8">
    <source>
        <dbReference type="ARBA" id="ARBA00022842"/>
    </source>
</evidence>
<evidence type="ECO:0000256" key="11">
    <source>
        <dbReference type="ARBA" id="ARBA00061444"/>
    </source>
</evidence>
<dbReference type="GO" id="GO:0006015">
    <property type="term" value="P:5-phosphoribose 1-diphosphate biosynthetic process"/>
    <property type="evidence" value="ECO:0007669"/>
    <property type="project" value="UniProtKB-UniRule"/>
</dbReference>
<dbReference type="PANTHER" id="PTHR10210">
    <property type="entry name" value="RIBOSE-PHOSPHATE DIPHOSPHOKINASE FAMILY MEMBER"/>
    <property type="match status" value="1"/>
</dbReference>
<dbReference type="InterPro" id="IPR029057">
    <property type="entry name" value="PRTase-like"/>
</dbReference>
<evidence type="ECO:0000256" key="10">
    <source>
        <dbReference type="ARBA" id="ARBA00054914"/>
    </source>
</evidence>
<dbReference type="GO" id="GO:0006164">
    <property type="term" value="P:purine nucleotide biosynthetic process"/>
    <property type="evidence" value="ECO:0007669"/>
    <property type="project" value="TreeGrafter"/>
</dbReference>
<dbReference type="InterPro" id="IPR005946">
    <property type="entry name" value="Rib-P_diPkinase"/>
</dbReference>
<dbReference type="InterPro" id="IPR029099">
    <property type="entry name" value="Pribosyltran_N"/>
</dbReference>
<dbReference type="PROSITE" id="PS00114">
    <property type="entry name" value="PRPP_SYNTHASE"/>
    <property type="match status" value="1"/>
</dbReference>
<accession>A0A1H9JDM9</accession>
<dbReference type="SMART" id="SM01400">
    <property type="entry name" value="Pribosyltran_N"/>
    <property type="match status" value="1"/>
</dbReference>
<feature type="domain" description="Ribose-phosphate pyrophosphokinase N-terminal" evidence="13">
    <location>
        <begin position="10"/>
        <end position="125"/>
    </location>
</feature>
<keyword evidence="2 12" id="KW-0808">Transferase</keyword>
<feature type="binding site" evidence="12">
    <location>
        <position position="225"/>
    </location>
    <ligand>
        <name>D-ribose 5-phosphate</name>
        <dbReference type="ChEBI" id="CHEBI:78346"/>
    </ligand>
</feature>
<dbReference type="AlphaFoldDB" id="A0A1H9JDM9"/>
<comment type="subcellular location">
    <subcellularLocation>
        <location evidence="12">Cytoplasm</location>
    </subcellularLocation>
</comment>
<dbReference type="Gene3D" id="3.40.50.2020">
    <property type="match status" value="2"/>
</dbReference>
<dbReference type="InterPro" id="IPR000836">
    <property type="entry name" value="PRTase_dom"/>
</dbReference>
<keyword evidence="8 12" id="KW-0460">Magnesium</keyword>
<evidence type="ECO:0000256" key="1">
    <source>
        <dbReference type="ARBA" id="ARBA00004996"/>
    </source>
</evidence>
<evidence type="ECO:0000256" key="3">
    <source>
        <dbReference type="ARBA" id="ARBA00022723"/>
    </source>
</evidence>
<dbReference type="GO" id="GO:0016301">
    <property type="term" value="F:kinase activity"/>
    <property type="evidence" value="ECO:0007669"/>
    <property type="project" value="UniProtKB-KW"/>
</dbReference>
<gene>
    <name evidence="12" type="primary">prs</name>
    <name evidence="14" type="ORF">SAMN05421767_10860</name>
</gene>
<evidence type="ECO:0000256" key="9">
    <source>
        <dbReference type="ARBA" id="ARBA00049535"/>
    </source>
</evidence>
<feature type="binding site" evidence="12">
    <location>
        <begin position="42"/>
        <end position="44"/>
    </location>
    <ligand>
        <name>ATP</name>
        <dbReference type="ChEBI" id="CHEBI:30616"/>
    </ligand>
</feature>
<proteinExistence type="inferred from homology"/>